<organism evidence="1 2">
    <name type="scientific">Trypanosoma theileri</name>
    <dbReference type="NCBI Taxonomy" id="67003"/>
    <lineage>
        <taxon>Eukaryota</taxon>
        <taxon>Discoba</taxon>
        <taxon>Euglenozoa</taxon>
        <taxon>Kinetoplastea</taxon>
        <taxon>Metakinetoplastina</taxon>
        <taxon>Trypanosomatida</taxon>
        <taxon>Trypanosomatidae</taxon>
        <taxon>Trypanosoma</taxon>
    </lineage>
</organism>
<accession>A0A1X0P0M0</accession>
<dbReference type="EMBL" id="NBCO01000008">
    <property type="protein sequence ID" value="ORC90487.1"/>
    <property type="molecule type" value="Genomic_DNA"/>
</dbReference>
<comment type="caution">
    <text evidence="1">The sequence shown here is derived from an EMBL/GenBank/DDBJ whole genome shotgun (WGS) entry which is preliminary data.</text>
</comment>
<dbReference type="Proteomes" id="UP000192257">
    <property type="component" value="Unassembled WGS sequence"/>
</dbReference>
<evidence type="ECO:0000313" key="1">
    <source>
        <dbReference type="EMBL" id="ORC90487.1"/>
    </source>
</evidence>
<evidence type="ECO:0000313" key="2">
    <source>
        <dbReference type="Proteomes" id="UP000192257"/>
    </source>
</evidence>
<proteinExistence type="predicted"/>
<reference evidence="1 2" key="1">
    <citation type="submission" date="2017-03" db="EMBL/GenBank/DDBJ databases">
        <title>An alternative strategy for trypanosome survival in the mammalian bloodstream revealed through genome and transcriptome analysis of the ubiquitous bovine parasite Trypanosoma (Megatrypanum) theileri.</title>
        <authorList>
            <person name="Kelly S."/>
            <person name="Ivens A."/>
            <person name="Mott A."/>
            <person name="O'Neill E."/>
            <person name="Emms D."/>
            <person name="Macleod O."/>
            <person name="Voorheis P."/>
            <person name="Matthews J."/>
            <person name="Matthews K."/>
            <person name="Carrington M."/>
        </authorList>
    </citation>
    <scope>NUCLEOTIDE SEQUENCE [LARGE SCALE GENOMIC DNA]</scope>
    <source>
        <strain evidence="1">Edinburgh</strain>
    </source>
</reference>
<dbReference type="VEuPathDB" id="TriTrypDB:TM35_000082850"/>
<sequence>MPPPPPLLLPRQHHPLVAAVRHVHSGVGRGDLRYVNPSGWRHGTRAIGPLRGLRHSSQATAPASGQLHYKKLFLHAVGDAPASGSEAYRHAACTWTYLIPSLLRCAEQGVKEELWDKLCHCSNGSGEAQGEIAELSERERQQLRDGQNFFRYELHQRLPLLEDSVVSADLQQLLGWFYAARRAWVRLPITDQLFNGSNEKTNASCLMPVGNSLALSCDVLSRLNASDATRDVIPGRHQIYNMTSRVAQLTDFVLVRVHDEINLLGTTSTEKGRSKSLRLVAKERKFRQLLADELRWHGIPDKLSLS</sequence>
<dbReference type="AlphaFoldDB" id="A0A1X0P0M0"/>
<protein>
    <submittedName>
        <fullName evidence="1">Uncharacterized protein</fullName>
    </submittedName>
</protein>
<keyword evidence="2" id="KW-1185">Reference proteome</keyword>
<dbReference type="GeneID" id="39983930"/>
<dbReference type="RefSeq" id="XP_028884553.1">
    <property type="nucleotide sequence ID" value="XM_029024150.1"/>
</dbReference>
<dbReference type="STRING" id="67003.A0A1X0P0M0"/>
<dbReference type="OrthoDB" id="272603at2759"/>
<name>A0A1X0P0M0_9TRYP</name>
<gene>
    <name evidence="1" type="ORF">TM35_000082850</name>
</gene>